<dbReference type="InterPro" id="IPR023296">
    <property type="entry name" value="Glyco_hydro_beta-prop_sf"/>
</dbReference>
<dbReference type="CDD" id="cd09001">
    <property type="entry name" value="GH43_FsAxh1-like"/>
    <property type="match status" value="1"/>
</dbReference>
<dbReference type="PANTHER" id="PTHR42812:SF12">
    <property type="entry name" value="BETA-XYLOSIDASE-RELATED"/>
    <property type="match status" value="1"/>
</dbReference>
<evidence type="ECO:0000256" key="3">
    <source>
        <dbReference type="ARBA" id="ARBA00023295"/>
    </source>
</evidence>
<dbReference type="GO" id="GO:0005975">
    <property type="term" value="P:carbohydrate metabolic process"/>
    <property type="evidence" value="ECO:0007669"/>
    <property type="project" value="InterPro"/>
</dbReference>
<dbReference type="Proteomes" id="UP000182584">
    <property type="component" value="Unassembled WGS sequence"/>
</dbReference>
<gene>
    <name evidence="7" type="ORF">SAMN04487884_10475</name>
</gene>
<dbReference type="SUPFAM" id="SSF75005">
    <property type="entry name" value="Arabinanase/levansucrase/invertase"/>
    <property type="match status" value="1"/>
</dbReference>
<proteinExistence type="inferred from homology"/>
<dbReference type="OrthoDB" id="9801455at2"/>
<evidence type="ECO:0000313" key="8">
    <source>
        <dbReference type="Proteomes" id="UP000182584"/>
    </source>
</evidence>
<organism evidence="7 8">
    <name type="scientific">Butyrivibrio fibrisolvens</name>
    <dbReference type="NCBI Taxonomy" id="831"/>
    <lineage>
        <taxon>Bacteria</taxon>
        <taxon>Bacillati</taxon>
        <taxon>Bacillota</taxon>
        <taxon>Clostridia</taxon>
        <taxon>Lachnospirales</taxon>
        <taxon>Lachnospiraceae</taxon>
        <taxon>Butyrivibrio</taxon>
    </lineage>
</organism>
<evidence type="ECO:0000259" key="6">
    <source>
        <dbReference type="Pfam" id="PF17851"/>
    </source>
</evidence>
<dbReference type="InterPro" id="IPR013320">
    <property type="entry name" value="ConA-like_dom_sf"/>
</dbReference>
<dbReference type="Gene3D" id="2.115.10.20">
    <property type="entry name" value="Glycosyl hydrolase domain, family 43"/>
    <property type="match status" value="1"/>
</dbReference>
<dbReference type="InterPro" id="IPR051795">
    <property type="entry name" value="Glycosyl_Hydrlase_43"/>
</dbReference>
<dbReference type="eggNOG" id="COG3507">
    <property type="taxonomic scope" value="Bacteria"/>
</dbReference>
<dbReference type="AlphaFoldDB" id="A0A1H9N8Q3"/>
<sequence length="520" mass="59481">MQSLNPIMKTDYPDPDVIRVGNAYYMVSTTMYFFPGCAILRSYDLVNWEIVNYVFDKLEDSSAENLEREESIYGHGMWAPTLRFHNGIYYIAFSSVDIKKTYFFTTDDIEKGKWEKHYMDGFFHDLSLLFDDDGRVYVTYGNGDIWITELEPDLSAIKEGGLSKIIINDTDDVYLRYEGSHIYKIDGYYYIFLIHWPKSAGMRTQVVYRASDLNGEFERRDLVIDDIGNPGRGVAQGGIVDTPDGKWVAYLFQDCGAVGRVPVIVPLTFKDGFPYVSDDLKIPSEKNIKKFLEKQNLAKDHKYDKLYTSDDFKYDVTMTSHPDLKMQWQWNHLPCDSGWKIKHEGGLEIKNTKIATNLVHARNMLTQRMMMPKCSATVTIDVSGIKDGDVAGICAMQGCYGLVGVRNQSFQKELVVMVRKKEEVDRFDKRIDYMPGNVVFSRIINTDVVKLKICADFTGGKDTAYFYYDAGDGMIDTGVSHKLHFGLDHFTGCRFGLFNFATKQPGGKAVFNDFEYEAED</sequence>
<feature type="domain" description="Beta-xylosidase C-terminal Concanavalin A-like" evidence="6">
    <location>
        <begin position="321"/>
        <end position="517"/>
    </location>
</feature>
<dbReference type="GO" id="GO:0004553">
    <property type="term" value="F:hydrolase activity, hydrolyzing O-glycosyl compounds"/>
    <property type="evidence" value="ECO:0007669"/>
    <property type="project" value="InterPro"/>
</dbReference>
<feature type="active site" description="Proton donor" evidence="4">
    <location>
        <position position="178"/>
    </location>
</feature>
<evidence type="ECO:0000256" key="1">
    <source>
        <dbReference type="ARBA" id="ARBA00009865"/>
    </source>
</evidence>
<protein>
    <submittedName>
        <fullName evidence="7">Beta-xylosidase</fullName>
    </submittedName>
</protein>
<dbReference type="Pfam" id="PF04616">
    <property type="entry name" value="Glyco_hydro_43"/>
    <property type="match status" value="1"/>
</dbReference>
<dbReference type="SUPFAM" id="SSF49899">
    <property type="entry name" value="Concanavalin A-like lectins/glucanases"/>
    <property type="match status" value="1"/>
</dbReference>
<dbReference type="Gene3D" id="2.60.120.200">
    <property type="match status" value="1"/>
</dbReference>
<dbReference type="EMBL" id="FOGJ01000004">
    <property type="protein sequence ID" value="SER31773.1"/>
    <property type="molecule type" value="Genomic_DNA"/>
</dbReference>
<comment type="similarity">
    <text evidence="1 5">Belongs to the glycosyl hydrolase 43 family.</text>
</comment>
<evidence type="ECO:0000256" key="4">
    <source>
        <dbReference type="PIRSR" id="PIRSR606710-1"/>
    </source>
</evidence>
<feature type="active site" description="Proton acceptor" evidence="4">
    <location>
        <position position="14"/>
    </location>
</feature>
<name>A0A1H9N8Q3_BUTFI</name>
<evidence type="ECO:0000256" key="5">
    <source>
        <dbReference type="RuleBase" id="RU361187"/>
    </source>
</evidence>
<accession>A0A1H9N8Q3</accession>
<dbReference type="InterPro" id="IPR006710">
    <property type="entry name" value="Glyco_hydro_43"/>
</dbReference>
<reference evidence="7 8" key="1">
    <citation type="submission" date="2016-10" db="EMBL/GenBank/DDBJ databases">
        <authorList>
            <person name="de Groot N.N."/>
        </authorList>
    </citation>
    <scope>NUCLEOTIDE SEQUENCE [LARGE SCALE GENOMIC DNA]</scope>
    <source>
        <strain evidence="7 8">AR40</strain>
    </source>
</reference>
<evidence type="ECO:0000313" key="7">
    <source>
        <dbReference type="EMBL" id="SER31773.1"/>
    </source>
</evidence>
<keyword evidence="2 5" id="KW-0378">Hydrolase</keyword>
<keyword evidence="3 5" id="KW-0326">Glycosidase</keyword>
<evidence type="ECO:0000256" key="2">
    <source>
        <dbReference type="ARBA" id="ARBA00022801"/>
    </source>
</evidence>
<dbReference type="Pfam" id="PF17851">
    <property type="entry name" value="GH43_C2"/>
    <property type="match status" value="1"/>
</dbReference>
<dbReference type="InterPro" id="IPR041542">
    <property type="entry name" value="GH43_C2"/>
</dbReference>
<dbReference type="PANTHER" id="PTHR42812">
    <property type="entry name" value="BETA-XYLOSIDASE"/>
    <property type="match status" value="1"/>
</dbReference>